<keyword evidence="4" id="KW-1185">Reference proteome</keyword>
<proteinExistence type="predicted"/>
<dbReference type="InterPro" id="IPR025558">
    <property type="entry name" value="DUF4283"/>
</dbReference>
<protein>
    <recommendedName>
        <fullName evidence="2">DUF4283 domain-containing protein</fullName>
    </recommendedName>
</protein>
<dbReference type="Pfam" id="PF14111">
    <property type="entry name" value="DUF4283"/>
    <property type="match status" value="1"/>
</dbReference>
<evidence type="ECO:0000259" key="2">
    <source>
        <dbReference type="Pfam" id="PF14111"/>
    </source>
</evidence>
<gene>
    <name evidence="3" type="ORF">KY290_027682</name>
</gene>
<feature type="region of interest" description="Disordered" evidence="1">
    <location>
        <begin position="1"/>
        <end position="28"/>
    </location>
</feature>
<accession>A0ABQ7UJ13</accession>
<reference evidence="3 4" key="1">
    <citation type="journal article" date="2021" name="bioRxiv">
        <title>Chromosome-scale and haplotype-resolved genome assembly of a tetraploid potato cultivar.</title>
        <authorList>
            <person name="Sun H."/>
            <person name="Jiao W.-B."/>
            <person name="Krause K."/>
            <person name="Campoy J.A."/>
            <person name="Goel M."/>
            <person name="Folz-Donahue K."/>
            <person name="Kukat C."/>
            <person name="Huettel B."/>
            <person name="Schneeberger K."/>
        </authorList>
    </citation>
    <scope>NUCLEOTIDE SEQUENCE [LARGE SCALE GENOMIC DNA]</scope>
    <source>
        <strain evidence="3">SolTubOtavaFocal</strain>
        <tissue evidence="3">Leaves</tissue>
    </source>
</reference>
<dbReference type="EMBL" id="JAIVGD010000019">
    <property type="protein sequence ID" value="KAH0748450.1"/>
    <property type="molecule type" value="Genomic_DNA"/>
</dbReference>
<evidence type="ECO:0000313" key="4">
    <source>
        <dbReference type="Proteomes" id="UP000826656"/>
    </source>
</evidence>
<evidence type="ECO:0000313" key="3">
    <source>
        <dbReference type="EMBL" id="KAH0748450.1"/>
    </source>
</evidence>
<evidence type="ECO:0000256" key="1">
    <source>
        <dbReference type="SAM" id="MobiDB-lite"/>
    </source>
</evidence>
<comment type="caution">
    <text evidence="3">The sequence shown here is derived from an EMBL/GenBank/DDBJ whole genome shotgun (WGS) entry which is preliminary data.</text>
</comment>
<feature type="compositionally biased region" description="Polar residues" evidence="1">
    <location>
        <begin position="1"/>
        <end position="17"/>
    </location>
</feature>
<sequence>MQNTQPTAIPNPNPQGTTKKDQTNEPAPSTIVQSFAAKLRHNQAKTEVHIDMVTPKVTTKQGLPAVIFDMDDFMVKLVVDCKYTLVGKFTNTMPKIELMRKSFIKQTQLTGGVGVAHYNTRHVYWKMN</sequence>
<name>A0ABQ7UJ13_SOLTU</name>
<dbReference type="Proteomes" id="UP000826656">
    <property type="component" value="Unassembled WGS sequence"/>
</dbReference>
<feature type="domain" description="DUF4283" evidence="2">
    <location>
        <begin position="80"/>
        <end position="126"/>
    </location>
</feature>
<organism evidence="3 4">
    <name type="scientific">Solanum tuberosum</name>
    <name type="common">Potato</name>
    <dbReference type="NCBI Taxonomy" id="4113"/>
    <lineage>
        <taxon>Eukaryota</taxon>
        <taxon>Viridiplantae</taxon>
        <taxon>Streptophyta</taxon>
        <taxon>Embryophyta</taxon>
        <taxon>Tracheophyta</taxon>
        <taxon>Spermatophyta</taxon>
        <taxon>Magnoliopsida</taxon>
        <taxon>eudicotyledons</taxon>
        <taxon>Gunneridae</taxon>
        <taxon>Pentapetalae</taxon>
        <taxon>asterids</taxon>
        <taxon>lamiids</taxon>
        <taxon>Solanales</taxon>
        <taxon>Solanaceae</taxon>
        <taxon>Solanoideae</taxon>
        <taxon>Solaneae</taxon>
        <taxon>Solanum</taxon>
    </lineage>
</organism>